<keyword evidence="2" id="KW-1185">Reference proteome</keyword>
<gene>
    <name evidence="1" type="ORF">BGZ95_005442</name>
</gene>
<feature type="non-terminal residue" evidence="1">
    <location>
        <position position="1"/>
    </location>
</feature>
<proteinExistence type="predicted"/>
<dbReference type="EMBL" id="JAAAIL010002514">
    <property type="protein sequence ID" value="KAG0256658.1"/>
    <property type="molecule type" value="Genomic_DNA"/>
</dbReference>
<dbReference type="AlphaFoldDB" id="A0AAD4H1A1"/>
<accession>A0AAD4H1A1</accession>
<reference evidence="1" key="1">
    <citation type="journal article" date="2020" name="Fungal Divers.">
        <title>Resolving the Mortierellaceae phylogeny through synthesis of multi-gene phylogenetics and phylogenomics.</title>
        <authorList>
            <person name="Vandepol N."/>
            <person name="Liber J."/>
            <person name="Desiro A."/>
            <person name="Na H."/>
            <person name="Kennedy M."/>
            <person name="Barry K."/>
            <person name="Grigoriev I.V."/>
            <person name="Miller A.N."/>
            <person name="O'Donnell K."/>
            <person name="Stajich J.E."/>
            <person name="Bonito G."/>
        </authorList>
    </citation>
    <scope>NUCLEOTIDE SEQUENCE</scope>
    <source>
        <strain evidence="1">NRRL 28262</strain>
    </source>
</reference>
<protein>
    <submittedName>
        <fullName evidence="1">Uncharacterized protein</fullName>
    </submittedName>
</protein>
<sequence>DYEELTEVIRGQAERYADDNIYFYHCRDEELFQEGAQSYPFFEVFYNTSTCNSYETLFAKKFKLISLIEKIDYLKTLF</sequence>
<organism evidence="1 2">
    <name type="scientific">Linnemannia exigua</name>
    <dbReference type="NCBI Taxonomy" id="604196"/>
    <lineage>
        <taxon>Eukaryota</taxon>
        <taxon>Fungi</taxon>
        <taxon>Fungi incertae sedis</taxon>
        <taxon>Mucoromycota</taxon>
        <taxon>Mortierellomycotina</taxon>
        <taxon>Mortierellomycetes</taxon>
        <taxon>Mortierellales</taxon>
        <taxon>Mortierellaceae</taxon>
        <taxon>Linnemannia</taxon>
    </lineage>
</organism>
<name>A0AAD4H1A1_9FUNG</name>
<comment type="caution">
    <text evidence="1">The sequence shown here is derived from an EMBL/GenBank/DDBJ whole genome shotgun (WGS) entry which is preliminary data.</text>
</comment>
<evidence type="ECO:0000313" key="1">
    <source>
        <dbReference type="EMBL" id="KAG0256658.1"/>
    </source>
</evidence>
<dbReference type="Proteomes" id="UP001194580">
    <property type="component" value="Unassembled WGS sequence"/>
</dbReference>
<evidence type="ECO:0000313" key="2">
    <source>
        <dbReference type="Proteomes" id="UP001194580"/>
    </source>
</evidence>